<dbReference type="GeneID" id="8099256"/>
<dbReference type="eggNOG" id="ENOG502RXIB">
    <property type="taxonomic scope" value="Eukaryota"/>
</dbReference>
<dbReference type="PhylomeDB" id="B8MN32"/>
<keyword evidence="4" id="KW-1185">Reference proteome</keyword>
<accession>B8MN32</accession>
<reference evidence="4" key="1">
    <citation type="journal article" date="2015" name="Genome Announc.">
        <title>Genome sequence of the AIDS-associated pathogen Penicillium marneffei (ATCC18224) and its near taxonomic relative Talaromyces stipitatus (ATCC10500).</title>
        <authorList>
            <person name="Nierman W.C."/>
            <person name="Fedorova-Abrams N.D."/>
            <person name="Andrianopoulos A."/>
        </authorList>
    </citation>
    <scope>NUCLEOTIDE SEQUENCE [LARGE SCALE GENOMIC DNA]</scope>
    <source>
        <strain evidence="4">ATCC 10500 / CBS 375.48 / QM 6759 / NRRL 1006</strain>
    </source>
</reference>
<evidence type="ECO:0000313" key="3">
    <source>
        <dbReference type="EMBL" id="EED13981.1"/>
    </source>
</evidence>
<dbReference type="PANTHER" id="PTHR33365:SF4">
    <property type="entry name" value="CYCLOCHLOROTINE BIOSYNTHESIS PROTEIN O"/>
    <property type="match status" value="1"/>
</dbReference>
<gene>
    <name evidence="3" type="ORF">TSTA_102110</name>
</gene>
<dbReference type="InParanoid" id="B8MN32"/>
<dbReference type="GO" id="GO:0043386">
    <property type="term" value="P:mycotoxin biosynthetic process"/>
    <property type="evidence" value="ECO:0007669"/>
    <property type="project" value="InterPro"/>
</dbReference>
<evidence type="ECO:0000256" key="2">
    <source>
        <dbReference type="ARBA" id="ARBA00035112"/>
    </source>
</evidence>
<dbReference type="EMBL" id="EQ962658">
    <property type="protein sequence ID" value="EED13981.1"/>
    <property type="molecule type" value="Genomic_DNA"/>
</dbReference>
<dbReference type="Pfam" id="PF11807">
    <property type="entry name" value="UstYa"/>
    <property type="match status" value="1"/>
</dbReference>
<proteinExistence type="inferred from homology"/>
<dbReference type="InterPro" id="IPR021765">
    <property type="entry name" value="UstYa-like"/>
</dbReference>
<dbReference type="PANTHER" id="PTHR33365">
    <property type="entry name" value="YALI0B05434P"/>
    <property type="match status" value="1"/>
</dbReference>
<dbReference type="RefSeq" id="XP_002486219.1">
    <property type="nucleotide sequence ID" value="XM_002486174.1"/>
</dbReference>
<protein>
    <submittedName>
        <fullName evidence="3">Uncharacterized protein</fullName>
    </submittedName>
</protein>
<dbReference type="VEuPathDB" id="FungiDB:TSTA_102110"/>
<sequence>MARVHWAHCFDYLAQAILCAADDTLEPPQTVLNGQGQKIQIIDGVGHIAHQCRDPAPLWRAVKQGSARPYDEAILGHSVGASGLLTSTEYYQIPELYRAG</sequence>
<dbReference type="HOGENOM" id="CLU_2307947_0_0_1"/>
<organism evidence="3 4">
    <name type="scientific">Talaromyces stipitatus (strain ATCC 10500 / CBS 375.48 / QM 6759 / NRRL 1006)</name>
    <name type="common">Penicillium stipitatum</name>
    <dbReference type="NCBI Taxonomy" id="441959"/>
    <lineage>
        <taxon>Eukaryota</taxon>
        <taxon>Fungi</taxon>
        <taxon>Dikarya</taxon>
        <taxon>Ascomycota</taxon>
        <taxon>Pezizomycotina</taxon>
        <taxon>Eurotiomycetes</taxon>
        <taxon>Eurotiomycetidae</taxon>
        <taxon>Eurotiales</taxon>
        <taxon>Trichocomaceae</taxon>
        <taxon>Talaromyces</taxon>
        <taxon>Talaromyces sect. Talaromyces</taxon>
    </lineage>
</organism>
<dbReference type="STRING" id="441959.B8MN32"/>
<name>B8MN32_TALSN</name>
<dbReference type="AlphaFoldDB" id="B8MN32"/>
<evidence type="ECO:0000256" key="1">
    <source>
        <dbReference type="ARBA" id="ARBA00004685"/>
    </source>
</evidence>
<dbReference type="Proteomes" id="UP000001745">
    <property type="component" value="Unassembled WGS sequence"/>
</dbReference>
<comment type="pathway">
    <text evidence="1">Mycotoxin biosynthesis.</text>
</comment>
<dbReference type="OrthoDB" id="3687641at2759"/>
<evidence type="ECO:0000313" key="4">
    <source>
        <dbReference type="Proteomes" id="UP000001745"/>
    </source>
</evidence>
<comment type="similarity">
    <text evidence="2">Belongs to the ustYa family.</text>
</comment>